<keyword evidence="1" id="KW-0472">Membrane</keyword>
<accession>A0ABP0H387</accession>
<feature type="transmembrane region" description="Helical" evidence="1">
    <location>
        <begin position="94"/>
        <end position="114"/>
    </location>
</feature>
<feature type="transmembrane region" description="Helical" evidence="1">
    <location>
        <begin position="56"/>
        <end position="82"/>
    </location>
</feature>
<evidence type="ECO:0000313" key="2">
    <source>
        <dbReference type="EMBL" id="CAK8698441.1"/>
    </source>
</evidence>
<keyword evidence="1" id="KW-1133">Transmembrane helix</keyword>
<sequence>MNTTDNIGHLIVISVLVFLSFVFAIIAVASDGWSSALPVPLLNYYNSRAPGVEQRAHLWIVGCVVLTILGILCLCISAIILLARFFNHGKGRAALGGVLSIFAGVMFLVTQIIFMVQQRPQDVYYGYSFALEWVAIPFAWFGGGVFFALKDSEFLK</sequence>
<dbReference type="EMBL" id="CAWYQH010000174">
    <property type="protein sequence ID" value="CAK8698441.1"/>
    <property type="molecule type" value="Genomic_DNA"/>
</dbReference>
<name>A0ABP0H387_CLALP</name>
<proteinExistence type="predicted"/>
<organism evidence="2 3">
    <name type="scientific">Clavelina lepadiformis</name>
    <name type="common">Light-bulb sea squirt</name>
    <name type="synonym">Ascidia lepadiformis</name>
    <dbReference type="NCBI Taxonomy" id="159417"/>
    <lineage>
        <taxon>Eukaryota</taxon>
        <taxon>Metazoa</taxon>
        <taxon>Chordata</taxon>
        <taxon>Tunicata</taxon>
        <taxon>Ascidiacea</taxon>
        <taxon>Aplousobranchia</taxon>
        <taxon>Clavelinidae</taxon>
        <taxon>Clavelina</taxon>
    </lineage>
</organism>
<keyword evidence="1" id="KW-0812">Transmembrane</keyword>
<feature type="transmembrane region" description="Helical" evidence="1">
    <location>
        <begin position="7"/>
        <end position="29"/>
    </location>
</feature>
<keyword evidence="3" id="KW-1185">Reference proteome</keyword>
<protein>
    <submittedName>
        <fullName evidence="2">Uncharacterized protein</fullName>
    </submittedName>
</protein>
<evidence type="ECO:0000313" key="3">
    <source>
        <dbReference type="Proteomes" id="UP001642483"/>
    </source>
</evidence>
<comment type="caution">
    <text evidence="2">The sequence shown here is derived from an EMBL/GenBank/DDBJ whole genome shotgun (WGS) entry which is preliminary data.</text>
</comment>
<dbReference type="Gene3D" id="1.20.140.150">
    <property type="match status" value="1"/>
</dbReference>
<evidence type="ECO:0000256" key="1">
    <source>
        <dbReference type="SAM" id="Phobius"/>
    </source>
</evidence>
<feature type="transmembrane region" description="Helical" evidence="1">
    <location>
        <begin position="126"/>
        <end position="149"/>
    </location>
</feature>
<reference evidence="2 3" key="1">
    <citation type="submission" date="2024-02" db="EMBL/GenBank/DDBJ databases">
        <authorList>
            <person name="Daric V."/>
            <person name="Darras S."/>
        </authorList>
    </citation>
    <scope>NUCLEOTIDE SEQUENCE [LARGE SCALE GENOMIC DNA]</scope>
</reference>
<dbReference type="Proteomes" id="UP001642483">
    <property type="component" value="Unassembled WGS sequence"/>
</dbReference>
<gene>
    <name evidence="2" type="ORF">CVLEPA_LOCUS31884</name>
</gene>